<organism evidence="13 14">
    <name type="scientific">Xanthomonas axonopodis pv. vasculorum</name>
    <dbReference type="NCBI Taxonomy" id="325777"/>
    <lineage>
        <taxon>Bacteria</taxon>
        <taxon>Pseudomonadati</taxon>
        <taxon>Pseudomonadota</taxon>
        <taxon>Gammaproteobacteria</taxon>
        <taxon>Lysobacterales</taxon>
        <taxon>Lysobacteraceae</taxon>
        <taxon>Xanthomonas</taxon>
    </lineage>
</organism>
<dbReference type="GO" id="GO:0051991">
    <property type="term" value="F:UDP-N-acetyl-D-glucosamine:N-acetylmuramoyl-L-alanyl-D-glutamyl-meso-2,6-diaminopimelyl-D-alanyl-D-alanine-diphosphoundecaprenol 4-beta-N-acetylglucosaminlytransferase activity"/>
    <property type="evidence" value="ECO:0007669"/>
    <property type="project" value="RHEA"/>
</dbReference>
<comment type="catalytic activity">
    <reaction evidence="10">
        <text>di-trans,octa-cis-undecaprenyl diphospho-N-acetyl-alpha-D-muramoyl-L-alanyl-D-glutamyl-meso-2,6-diaminopimeloyl-D-alanyl-D-alanine + UDP-N-acetyl-alpha-D-glucosamine = di-trans,octa-cis-undecaprenyl diphospho-[N-acetyl-alpha-D-glucosaminyl-(1-&gt;4)]-N-acetyl-alpha-D-muramoyl-L-alanyl-D-glutamyl-meso-2,6-diaminopimeloyl-D-alanyl-D-alanine + UDP + H(+)</text>
        <dbReference type="Rhea" id="RHEA:31227"/>
        <dbReference type="ChEBI" id="CHEBI:15378"/>
        <dbReference type="ChEBI" id="CHEBI:57705"/>
        <dbReference type="ChEBI" id="CHEBI:58223"/>
        <dbReference type="ChEBI" id="CHEBI:61387"/>
        <dbReference type="ChEBI" id="CHEBI:61388"/>
        <dbReference type="EC" id="2.4.1.227"/>
    </reaction>
</comment>
<keyword evidence="8 10" id="KW-0131">Cell cycle</keyword>
<gene>
    <name evidence="10" type="primary">murG</name>
    <name evidence="13" type="ORF">GW15_0203305</name>
</gene>
<feature type="binding site" evidence="10">
    <location>
        <position position="257"/>
    </location>
    <ligand>
        <name>UDP-N-acetyl-alpha-D-glucosamine</name>
        <dbReference type="ChEBI" id="CHEBI:57705"/>
    </ligand>
</feature>
<dbReference type="GO" id="GO:0009252">
    <property type="term" value="P:peptidoglycan biosynthetic process"/>
    <property type="evidence" value="ECO:0007669"/>
    <property type="project" value="UniProtKB-UniRule"/>
</dbReference>
<dbReference type="GO" id="GO:0005975">
    <property type="term" value="P:carbohydrate metabolic process"/>
    <property type="evidence" value="ECO:0007669"/>
    <property type="project" value="InterPro"/>
</dbReference>
<proteinExistence type="inferred from homology"/>
<evidence type="ECO:0000256" key="7">
    <source>
        <dbReference type="ARBA" id="ARBA00023136"/>
    </source>
</evidence>
<evidence type="ECO:0000256" key="3">
    <source>
        <dbReference type="ARBA" id="ARBA00022676"/>
    </source>
</evidence>
<feature type="binding site" evidence="10">
    <location>
        <position position="204"/>
    </location>
    <ligand>
        <name>UDP-N-acetyl-alpha-D-glucosamine</name>
        <dbReference type="ChEBI" id="CHEBI:57705"/>
    </ligand>
</feature>
<comment type="caution">
    <text evidence="10">Lacks conserved residue(s) required for the propagation of feature annotation.</text>
</comment>
<evidence type="ECO:0000256" key="1">
    <source>
        <dbReference type="ARBA" id="ARBA00022475"/>
    </source>
</evidence>
<evidence type="ECO:0000313" key="13">
    <source>
        <dbReference type="EMBL" id="KGE53224.1"/>
    </source>
</evidence>
<dbReference type="PANTHER" id="PTHR21015">
    <property type="entry name" value="UDP-N-ACETYLGLUCOSAMINE--N-ACETYLMURAMYL-(PENTAPEPTIDE) PYROPHOSPHORYL-UNDECAPRENOL N-ACETYLGLUCOSAMINE TRANSFERASE 1"/>
    <property type="match status" value="1"/>
</dbReference>
<comment type="caution">
    <text evidence="13">The sequence shown here is derived from an EMBL/GenBank/DDBJ whole genome shotgun (WGS) entry which is preliminary data.</text>
</comment>
<comment type="subcellular location">
    <subcellularLocation>
        <location evidence="10">Cell membrane</location>
        <topology evidence="10">Peripheral membrane protein</topology>
        <orientation evidence="10">Cytoplasmic side</orientation>
    </subcellularLocation>
</comment>
<accession>A0A098Q1G2</accession>
<name>A0A098Q1G2_9XANT</name>
<dbReference type="HAMAP" id="MF_00033">
    <property type="entry name" value="MurG"/>
    <property type="match status" value="1"/>
</dbReference>
<feature type="binding site" evidence="10">
    <location>
        <position position="176"/>
    </location>
    <ligand>
        <name>UDP-N-acetyl-alpha-D-glucosamine</name>
        <dbReference type="ChEBI" id="CHEBI:57705"/>
    </ligand>
</feature>
<evidence type="ECO:0000259" key="11">
    <source>
        <dbReference type="Pfam" id="PF03033"/>
    </source>
</evidence>
<dbReference type="AlphaFoldDB" id="A0A098Q1G2"/>
<dbReference type="PANTHER" id="PTHR21015:SF22">
    <property type="entry name" value="GLYCOSYLTRANSFERASE"/>
    <property type="match status" value="1"/>
</dbReference>
<dbReference type="GO" id="GO:0071555">
    <property type="term" value="P:cell wall organization"/>
    <property type="evidence" value="ECO:0007669"/>
    <property type="project" value="UniProtKB-KW"/>
</dbReference>
<dbReference type="Pfam" id="PF04101">
    <property type="entry name" value="Glyco_tran_28_C"/>
    <property type="match status" value="1"/>
</dbReference>
<dbReference type="CDD" id="cd03785">
    <property type="entry name" value="GT28_MurG"/>
    <property type="match status" value="1"/>
</dbReference>
<evidence type="ECO:0000256" key="2">
    <source>
        <dbReference type="ARBA" id="ARBA00022618"/>
    </source>
</evidence>
<evidence type="ECO:0000313" key="14">
    <source>
        <dbReference type="Proteomes" id="UP000028012"/>
    </source>
</evidence>
<evidence type="ECO:0000256" key="4">
    <source>
        <dbReference type="ARBA" id="ARBA00022679"/>
    </source>
</evidence>
<evidence type="ECO:0000256" key="8">
    <source>
        <dbReference type="ARBA" id="ARBA00023306"/>
    </source>
</evidence>
<feature type="binding site" evidence="10">
    <location>
        <position position="302"/>
    </location>
    <ligand>
        <name>UDP-N-acetyl-alpha-D-glucosamine</name>
        <dbReference type="ChEBI" id="CHEBI:57705"/>
    </ligand>
</feature>
<dbReference type="InterPro" id="IPR007235">
    <property type="entry name" value="Glyco_trans_28_C"/>
</dbReference>
<evidence type="ECO:0000256" key="9">
    <source>
        <dbReference type="ARBA" id="ARBA00023316"/>
    </source>
</evidence>
<reference evidence="13 14" key="1">
    <citation type="submission" date="2014-09" db="EMBL/GenBank/DDBJ databases">
        <title>A draft genome sequence for Xanthomonas axonopodis pv. vasculorum NCPPB 900.</title>
        <authorList>
            <person name="Harrison J."/>
            <person name="Studholme D.J."/>
        </authorList>
    </citation>
    <scope>NUCLEOTIDE SEQUENCE [LARGE SCALE GENOMIC DNA]</scope>
    <source>
        <strain evidence="13 14">NCPPB 900</strain>
    </source>
</reference>
<feature type="binding site" evidence="10">
    <location>
        <position position="140"/>
    </location>
    <ligand>
        <name>UDP-N-acetyl-alpha-D-glucosamine</name>
        <dbReference type="ChEBI" id="CHEBI:57705"/>
    </ligand>
</feature>
<feature type="domain" description="Glycosyl transferase family 28 C-terminal" evidence="12">
    <location>
        <begin position="198"/>
        <end position="361"/>
    </location>
</feature>
<keyword evidence="2 10" id="KW-0132">Cell division</keyword>
<comment type="similarity">
    <text evidence="10">Belongs to the glycosyltransferase 28 family. MurG subfamily.</text>
</comment>
<keyword evidence="5 10" id="KW-0133">Cell shape</keyword>
<dbReference type="Proteomes" id="UP000028012">
    <property type="component" value="Unassembled WGS sequence"/>
</dbReference>
<dbReference type="SUPFAM" id="SSF53756">
    <property type="entry name" value="UDP-Glycosyltransferase/glycogen phosphorylase"/>
    <property type="match status" value="1"/>
</dbReference>
<dbReference type="Pfam" id="PF03033">
    <property type="entry name" value="Glyco_transf_28"/>
    <property type="match status" value="1"/>
</dbReference>
<dbReference type="GO" id="GO:0050511">
    <property type="term" value="F:undecaprenyldiphospho-muramoylpentapeptide beta-N-acetylglucosaminyltransferase activity"/>
    <property type="evidence" value="ECO:0007669"/>
    <property type="project" value="UniProtKB-UniRule"/>
</dbReference>
<feature type="domain" description="Glycosyltransferase family 28 N-terminal" evidence="11">
    <location>
        <begin position="21"/>
        <end position="158"/>
    </location>
</feature>
<keyword evidence="3 10" id="KW-0328">Glycosyltransferase</keyword>
<keyword evidence="6 10" id="KW-0573">Peptidoglycan synthesis</keyword>
<keyword evidence="4 10" id="KW-0808">Transferase</keyword>
<dbReference type="STRING" id="325777.GW15_0203305"/>
<dbReference type="Gene3D" id="3.40.50.2000">
    <property type="entry name" value="Glycogen Phosphorylase B"/>
    <property type="match status" value="2"/>
</dbReference>
<sequence>MSVSANVAQTPAQSSALARPVMILAGGTGGHIFPGLAVAKVLRARGVPVTWLGAEGAMETRLVPQHDIPIDTLAISGLRGKGVVKLLGAPVRVMRAVRAAGVVLRKRQPRAVISFGGFAAGPGGLAARLLGAPLLVHEQNRAPGMTNKVLSRFARRVLTGFPGSFAGEEAVGNPVRAEIAALPAPADRLVGRTGPVRVLVLGGSQGARVLNQAVPAALVALGHPEVDVRHQCGEKLRAEAEAAYRQAGVNASVEPFIADMAAAYAWADLVVCRAGASTLAELCAAGVGSVLVPFAAAVDDHQTRNAEYLDGANAAVLLKQDDGLAARLQQVLQSLLADPARRLSMANAARTLAKPDAAERIADIILQEAGSGDGQPPAVEERAGLGIRDKQMHKQDSMQTPLNGDRSVHLIATNPQSRIPNPGTSAGGAP</sequence>
<keyword evidence="1 10" id="KW-1003">Cell membrane</keyword>
<comment type="pathway">
    <text evidence="10">Cell wall biogenesis; peptidoglycan biosynthesis.</text>
</comment>
<dbReference type="EMBL" id="JPHD02000032">
    <property type="protein sequence ID" value="KGE53224.1"/>
    <property type="molecule type" value="Genomic_DNA"/>
</dbReference>
<dbReference type="GO" id="GO:0051301">
    <property type="term" value="P:cell division"/>
    <property type="evidence" value="ECO:0007669"/>
    <property type="project" value="UniProtKB-KW"/>
</dbReference>
<comment type="function">
    <text evidence="10">Cell wall formation. Catalyzes the transfer of a GlcNAc subunit on undecaprenyl-pyrophosphoryl-MurNAc-pentapeptide (lipid intermediate I) to form undecaprenyl-pyrophosphoryl-MurNAc-(pentapeptide)GlcNAc (lipid intermediate II).</text>
</comment>
<keyword evidence="7 10" id="KW-0472">Membrane</keyword>
<dbReference type="RefSeq" id="WP_042821281.1">
    <property type="nucleotide sequence ID" value="NZ_KN173625.1"/>
</dbReference>
<dbReference type="eggNOG" id="COG0707">
    <property type="taxonomic scope" value="Bacteria"/>
</dbReference>
<evidence type="ECO:0000256" key="6">
    <source>
        <dbReference type="ARBA" id="ARBA00022984"/>
    </source>
</evidence>
<keyword evidence="9 10" id="KW-0961">Cell wall biogenesis/degradation</keyword>
<dbReference type="GO" id="GO:0008360">
    <property type="term" value="P:regulation of cell shape"/>
    <property type="evidence" value="ECO:0007669"/>
    <property type="project" value="UniProtKB-KW"/>
</dbReference>
<dbReference type="GO" id="GO:0005886">
    <property type="term" value="C:plasma membrane"/>
    <property type="evidence" value="ECO:0007669"/>
    <property type="project" value="UniProtKB-SubCell"/>
</dbReference>
<protein>
    <recommendedName>
        <fullName evidence="10">UDP-N-acetylglucosamine--N-acetylmuramyl-(pentapeptide) pyrophosphoryl-undecaprenol N-acetylglucosamine transferase</fullName>
        <ecNumber evidence="10">2.4.1.227</ecNumber>
    </recommendedName>
    <alternativeName>
        <fullName evidence="10">Undecaprenyl-PP-MurNAc-pentapeptide-UDPGlcNAc GlcNAc transferase</fullName>
    </alternativeName>
</protein>
<dbReference type="HOGENOM" id="CLU_037404_2_0_6"/>
<dbReference type="InterPro" id="IPR006009">
    <property type="entry name" value="GlcNAc_MurG"/>
</dbReference>
<dbReference type="UniPathway" id="UPA00219"/>
<evidence type="ECO:0000256" key="10">
    <source>
        <dbReference type="HAMAP-Rule" id="MF_00033"/>
    </source>
</evidence>
<feature type="binding site" evidence="10">
    <location>
        <begin position="28"/>
        <end position="30"/>
    </location>
    <ligand>
        <name>UDP-N-acetyl-alpha-D-glucosamine</name>
        <dbReference type="ChEBI" id="CHEBI:57705"/>
    </ligand>
</feature>
<dbReference type="InterPro" id="IPR004276">
    <property type="entry name" value="GlycoTrans_28_N"/>
</dbReference>
<dbReference type="NCBIfam" id="TIGR01133">
    <property type="entry name" value="murG"/>
    <property type="match status" value="1"/>
</dbReference>
<dbReference type="EC" id="2.4.1.227" evidence="10"/>
<evidence type="ECO:0000259" key="12">
    <source>
        <dbReference type="Pfam" id="PF04101"/>
    </source>
</evidence>
<evidence type="ECO:0000256" key="5">
    <source>
        <dbReference type="ARBA" id="ARBA00022960"/>
    </source>
</evidence>